<proteinExistence type="inferred from homology"/>
<dbReference type="Pfam" id="PF00146">
    <property type="entry name" value="NADHdh"/>
    <property type="match status" value="1"/>
</dbReference>
<comment type="catalytic activity">
    <reaction evidence="7">
        <text>a ubiquinone + NADH + 5 H(+)(in) = a ubiquinol + NAD(+) + 4 H(+)(out)</text>
        <dbReference type="Rhea" id="RHEA:29091"/>
        <dbReference type="Rhea" id="RHEA-COMP:9565"/>
        <dbReference type="Rhea" id="RHEA-COMP:9566"/>
        <dbReference type="ChEBI" id="CHEBI:15378"/>
        <dbReference type="ChEBI" id="CHEBI:16389"/>
        <dbReference type="ChEBI" id="CHEBI:17976"/>
        <dbReference type="ChEBI" id="CHEBI:57540"/>
        <dbReference type="ChEBI" id="CHEBI:57945"/>
        <dbReference type="EC" id="7.1.1.2"/>
    </reaction>
</comment>
<evidence type="ECO:0000256" key="4">
    <source>
        <dbReference type="ARBA" id="ARBA00022989"/>
    </source>
</evidence>
<evidence type="ECO:0000313" key="9">
    <source>
        <dbReference type="EMBL" id="AIK66600.1"/>
    </source>
</evidence>
<gene>
    <name evidence="9" type="primary">nad1</name>
</gene>
<dbReference type="GO" id="GO:0003954">
    <property type="term" value="F:NADH dehydrogenase activity"/>
    <property type="evidence" value="ECO:0007669"/>
    <property type="project" value="TreeGrafter"/>
</dbReference>
<dbReference type="EMBL" id="KJ845687">
    <property type="protein sequence ID" value="AIK66600.1"/>
    <property type="molecule type" value="Genomic_DNA"/>
</dbReference>
<feature type="transmembrane region" description="Helical" evidence="8">
    <location>
        <begin position="310"/>
        <end position="333"/>
    </location>
</feature>
<evidence type="ECO:0000256" key="2">
    <source>
        <dbReference type="ARBA" id="ARBA00010535"/>
    </source>
</evidence>
<evidence type="ECO:0000256" key="3">
    <source>
        <dbReference type="ARBA" id="ARBA00022692"/>
    </source>
</evidence>
<accession>A0A076YI86</accession>
<dbReference type="GO" id="GO:0009060">
    <property type="term" value="P:aerobic respiration"/>
    <property type="evidence" value="ECO:0007669"/>
    <property type="project" value="TreeGrafter"/>
</dbReference>
<reference evidence="9" key="1">
    <citation type="journal article" date="2014" name="Genome Biol. Evol.">
        <title>Gene arrangement convergence, diverse intron content, and genetic code modifications in mitochondrial genomes of Sphaeropleales (Chlorophyta).</title>
        <authorList>
            <person name="Fucikova K."/>
            <person name="Lewis P.O."/>
            <person name="Gonzalez-Halphen D."/>
            <person name="Lewis L.A."/>
        </authorList>
    </citation>
    <scope>NUCLEOTIDE SEQUENCE</scope>
    <source>
        <strain evidence="9">UTEX 2309</strain>
    </source>
</reference>
<feature type="transmembrane region" description="Helical" evidence="8">
    <location>
        <begin position="269"/>
        <end position="290"/>
    </location>
</feature>
<keyword evidence="7" id="KW-0830">Ubiquinone</keyword>
<evidence type="ECO:0000256" key="5">
    <source>
        <dbReference type="ARBA" id="ARBA00023136"/>
    </source>
</evidence>
<dbReference type="GO" id="GO:0008137">
    <property type="term" value="F:NADH dehydrogenase (ubiquinone) activity"/>
    <property type="evidence" value="ECO:0007669"/>
    <property type="project" value="UniProtKB-EC"/>
</dbReference>
<dbReference type="PANTHER" id="PTHR11432:SF3">
    <property type="entry name" value="NADH-UBIQUINONE OXIDOREDUCTASE CHAIN 1"/>
    <property type="match status" value="1"/>
</dbReference>
<sequence length="334" mass="37983">MNSYILYICTQLICGLVPLRRSVAFRTLAERKIMASMQRRVGPSVWGFAGILQPFWDGLKAFVKEPIRPSSADQPLFLWAPMYTFMTSQIAWAAIPYGHNHILCDRNRGSLYVLTVSSRGVYGILRAGWSSNSKYAFLGCCRSVAQMISYELPMGLILRTICMISGSRNFRTIQEVQNTGWFLFPLAPQALMWFICCLAETNRAPFDLPEAEAERVAGYNVEYAGMSFALFFIAEYANMFRMSIRCALLFRGGTSAPVSFRSPTGPSRFLPGGLWLSIKTTIFLFLFVWVRATLPRYRYDQRMRLGWKCFLPRSLAGFLFTAAFMQSILLALVY</sequence>
<comment type="subcellular location">
    <subcellularLocation>
        <location evidence="6">Cell membrane</location>
        <topology evidence="6">Multi-pass membrane protein</topology>
    </subcellularLocation>
    <subcellularLocation>
        <location evidence="1">Membrane</location>
        <topology evidence="1">Multi-pass membrane protein</topology>
    </subcellularLocation>
</comment>
<dbReference type="AlphaFoldDB" id="A0A076YI86"/>
<keyword evidence="7 9" id="KW-0496">Mitochondrion</keyword>
<dbReference type="PANTHER" id="PTHR11432">
    <property type="entry name" value="NADH DEHYDROGENASE SUBUNIT 1"/>
    <property type="match status" value="1"/>
</dbReference>
<dbReference type="GO" id="GO:0005886">
    <property type="term" value="C:plasma membrane"/>
    <property type="evidence" value="ECO:0007669"/>
    <property type="project" value="UniProtKB-SubCell"/>
</dbReference>
<evidence type="ECO:0000256" key="8">
    <source>
        <dbReference type="SAM" id="Phobius"/>
    </source>
</evidence>
<geneLocation type="mitochondrion" evidence="9"/>
<keyword evidence="3 6" id="KW-0812">Transmembrane</keyword>
<keyword evidence="6" id="KW-0520">NAD</keyword>
<keyword evidence="5 8" id="KW-0472">Membrane</keyword>
<keyword evidence="4 8" id="KW-1133">Transmembrane helix</keyword>
<protein>
    <recommendedName>
        <fullName evidence="7">NADH-ubiquinone oxidoreductase chain 1</fullName>
        <ecNumber evidence="7">7.1.1.2</ecNumber>
    </recommendedName>
</protein>
<organism evidence="9">
    <name type="scientific">Atractomorpha echinata</name>
    <dbReference type="NCBI Taxonomy" id="52677"/>
    <lineage>
        <taxon>Eukaryota</taxon>
        <taxon>Viridiplantae</taxon>
        <taxon>Chlorophyta</taxon>
        <taxon>core chlorophytes</taxon>
        <taxon>Chlorophyceae</taxon>
        <taxon>CS clade</taxon>
        <taxon>Sphaeropleales</taxon>
        <taxon>Sphaeropleaceae</taxon>
        <taxon>Atractomorpha</taxon>
    </lineage>
</organism>
<name>A0A076YI86_9CHLO</name>
<comment type="similarity">
    <text evidence="2 6">Belongs to the complex I subunit 1 family.</text>
</comment>
<evidence type="ECO:0000256" key="6">
    <source>
        <dbReference type="RuleBase" id="RU000471"/>
    </source>
</evidence>
<evidence type="ECO:0000256" key="7">
    <source>
        <dbReference type="RuleBase" id="RU000473"/>
    </source>
</evidence>
<dbReference type="HAMAP" id="MF_01350">
    <property type="entry name" value="NDH1_NuoH"/>
    <property type="match status" value="1"/>
</dbReference>
<evidence type="ECO:0000256" key="1">
    <source>
        <dbReference type="ARBA" id="ARBA00004141"/>
    </source>
</evidence>
<dbReference type="EC" id="7.1.1.2" evidence="7"/>
<dbReference type="InterPro" id="IPR001694">
    <property type="entry name" value="NADH_UbQ_OxRdtase_su1/FPO"/>
</dbReference>